<comment type="caution">
    <text evidence="2">The sequence shown here is derived from an EMBL/GenBank/DDBJ whole genome shotgun (WGS) entry which is preliminary data.</text>
</comment>
<evidence type="ECO:0000256" key="1">
    <source>
        <dbReference type="SAM" id="MobiDB-lite"/>
    </source>
</evidence>
<evidence type="ECO:0000313" key="2">
    <source>
        <dbReference type="EMBL" id="ETW95811.1"/>
    </source>
</evidence>
<name>W4LER9_ENTF1</name>
<dbReference type="Proteomes" id="UP000019141">
    <property type="component" value="Unassembled WGS sequence"/>
</dbReference>
<gene>
    <name evidence="2" type="ORF">ETSY1_29100</name>
</gene>
<proteinExistence type="predicted"/>
<sequence>MAKDPQAQLQETLQLTLDAATFKELMRDLLFREAGKPYFKQLYLPRQRWRRLLGDWQPLSTYVAEKAMLPVGGRQIDQHIRNFFTTNERLQAAFQEGGMPVAAIFVLQQRCPPLNAALEHVHRIEFAIYDEHHYQVDLQGGPAPPPDPNRDTSEADEQPFYNSPR</sequence>
<dbReference type="EMBL" id="AZHW01000869">
    <property type="protein sequence ID" value="ETW95811.1"/>
    <property type="molecule type" value="Genomic_DNA"/>
</dbReference>
<protein>
    <submittedName>
        <fullName evidence="2">Uncharacterized protein</fullName>
    </submittedName>
</protein>
<reference evidence="2 3" key="1">
    <citation type="journal article" date="2014" name="Nature">
        <title>An environmental bacterial taxon with a large and distinct metabolic repertoire.</title>
        <authorList>
            <person name="Wilson M.C."/>
            <person name="Mori T."/>
            <person name="Ruckert C."/>
            <person name="Uria A.R."/>
            <person name="Helf M.J."/>
            <person name="Takada K."/>
            <person name="Gernert C."/>
            <person name="Steffens U.A."/>
            <person name="Heycke N."/>
            <person name="Schmitt S."/>
            <person name="Rinke C."/>
            <person name="Helfrich E.J."/>
            <person name="Brachmann A.O."/>
            <person name="Gurgui C."/>
            <person name="Wakimoto T."/>
            <person name="Kracht M."/>
            <person name="Crusemann M."/>
            <person name="Hentschel U."/>
            <person name="Abe I."/>
            <person name="Matsunaga S."/>
            <person name="Kalinowski J."/>
            <person name="Takeyama H."/>
            <person name="Piel J."/>
        </authorList>
    </citation>
    <scope>NUCLEOTIDE SEQUENCE [LARGE SCALE GENOMIC DNA]</scope>
    <source>
        <strain evidence="3">TSY1</strain>
    </source>
</reference>
<keyword evidence="3" id="KW-1185">Reference proteome</keyword>
<feature type="region of interest" description="Disordered" evidence="1">
    <location>
        <begin position="137"/>
        <end position="165"/>
    </location>
</feature>
<accession>W4LER9</accession>
<dbReference type="HOGENOM" id="CLU_1683360_0_0_7"/>
<organism evidence="2 3">
    <name type="scientific">Entotheonella factor</name>
    <dbReference type="NCBI Taxonomy" id="1429438"/>
    <lineage>
        <taxon>Bacteria</taxon>
        <taxon>Pseudomonadati</taxon>
        <taxon>Nitrospinota/Tectimicrobiota group</taxon>
        <taxon>Candidatus Tectimicrobiota</taxon>
        <taxon>Candidatus Entotheonellia</taxon>
        <taxon>Candidatus Entotheonellales</taxon>
        <taxon>Candidatus Entotheonellaceae</taxon>
        <taxon>Candidatus Entotheonella</taxon>
    </lineage>
</organism>
<dbReference type="AlphaFoldDB" id="W4LER9"/>
<evidence type="ECO:0000313" key="3">
    <source>
        <dbReference type="Proteomes" id="UP000019141"/>
    </source>
</evidence>